<name>A0ABR1PXQ8_9PEZI</name>
<gene>
    <name evidence="1" type="ORF">PG986_011638</name>
</gene>
<protein>
    <recommendedName>
        <fullName evidence="3">Ankyrin repeat protein</fullName>
    </recommendedName>
</protein>
<evidence type="ECO:0000313" key="2">
    <source>
        <dbReference type="Proteomes" id="UP001391051"/>
    </source>
</evidence>
<comment type="caution">
    <text evidence="1">The sequence shown here is derived from an EMBL/GenBank/DDBJ whole genome shotgun (WGS) entry which is preliminary data.</text>
</comment>
<accession>A0ABR1PXQ8</accession>
<reference evidence="1 2" key="1">
    <citation type="submission" date="2023-01" db="EMBL/GenBank/DDBJ databases">
        <title>Analysis of 21 Apiospora genomes using comparative genomics revels a genus with tremendous synthesis potential of carbohydrate active enzymes and secondary metabolites.</title>
        <authorList>
            <person name="Sorensen T."/>
        </authorList>
    </citation>
    <scope>NUCLEOTIDE SEQUENCE [LARGE SCALE GENOMIC DNA]</scope>
    <source>
        <strain evidence="1 2">CBS 24483</strain>
    </source>
</reference>
<organism evidence="1 2">
    <name type="scientific">Apiospora aurea</name>
    <dbReference type="NCBI Taxonomy" id="335848"/>
    <lineage>
        <taxon>Eukaryota</taxon>
        <taxon>Fungi</taxon>
        <taxon>Dikarya</taxon>
        <taxon>Ascomycota</taxon>
        <taxon>Pezizomycotina</taxon>
        <taxon>Sordariomycetes</taxon>
        <taxon>Xylariomycetidae</taxon>
        <taxon>Amphisphaeriales</taxon>
        <taxon>Apiosporaceae</taxon>
        <taxon>Apiospora</taxon>
    </lineage>
</organism>
<evidence type="ECO:0000313" key="1">
    <source>
        <dbReference type="EMBL" id="KAK7942525.1"/>
    </source>
</evidence>
<sequence length="292" mass="33874">MELKSQEGRTLPNIREKGFVRWRTVFDRISPESLSMRNLAFQLGFRDIDFDPHCGCFPPLCSSGNLDYVNWLLQHGADLKRLIWSSGDRQSQANGLTSAHYLLYRIFRYPIDFLQPSRHQTPDYVFCQMLQITTEALSVGLADVCFDALGLTHTCCDARRIVEYQHCYQTKDRDEVDEIQQEESVFIEVLDDMVAEFEDVTSHISDDTTQSQFQECWEGYWVNRVPEILQELEDSRMTEAERQGAEMIGVVWESESESDDPTEQAEVITGNPYYFGDINYWYYVLDSIAGDI</sequence>
<keyword evidence="2" id="KW-1185">Reference proteome</keyword>
<dbReference type="Proteomes" id="UP001391051">
    <property type="component" value="Unassembled WGS sequence"/>
</dbReference>
<dbReference type="EMBL" id="JAQQWE010000008">
    <property type="protein sequence ID" value="KAK7942525.1"/>
    <property type="molecule type" value="Genomic_DNA"/>
</dbReference>
<proteinExistence type="predicted"/>
<dbReference type="RefSeq" id="XP_066694556.1">
    <property type="nucleotide sequence ID" value="XM_066847860.1"/>
</dbReference>
<dbReference type="GeneID" id="92080922"/>
<evidence type="ECO:0008006" key="3">
    <source>
        <dbReference type="Google" id="ProtNLM"/>
    </source>
</evidence>